<dbReference type="SUPFAM" id="SSF46589">
    <property type="entry name" value="tRNA-binding arm"/>
    <property type="match status" value="1"/>
</dbReference>
<dbReference type="OrthoDB" id="9804647at2"/>
<proteinExistence type="inferred from homology"/>
<comment type="similarity">
    <text evidence="3 12">Belongs to the class-II aminoacyl-tRNA synthetase family. Type-1 seryl-tRNA synthetase subfamily.</text>
</comment>
<dbReference type="KEGG" id="pzi:CWO85_00205"/>
<comment type="catalytic activity">
    <reaction evidence="10 12">
        <text>tRNA(Sec) + L-serine + ATP = L-seryl-tRNA(Sec) + AMP + diphosphate + H(+)</text>
        <dbReference type="Rhea" id="RHEA:42580"/>
        <dbReference type="Rhea" id="RHEA-COMP:9742"/>
        <dbReference type="Rhea" id="RHEA-COMP:10128"/>
        <dbReference type="ChEBI" id="CHEBI:15378"/>
        <dbReference type="ChEBI" id="CHEBI:30616"/>
        <dbReference type="ChEBI" id="CHEBI:33019"/>
        <dbReference type="ChEBI" id="CHEBI:33384"/>
        <dbReference type="ChEBI" id="CHEBI:78442"/>
        <dbReference type="ChEBI" id="CHEBI:78533"/>
        <dbReference type="ChEBI" id="CHEBI:456215"/>
        <dbReference type="EC" id="6.1.1.11"/>
    </reaction>
</comment>
<dbReference type="PANTHER" id="PTHR43697:SF1">
    <property type="entry name" value="SERINE--TRNA LIGASE"/>
    <property type="match status" value="1"/>
</dbReference>
<dbReference type="PIRSF" id="PIRSF001529">
    <property type="entry name" value="Ser-tRNA-synth_IIa"/>
    <property type="match status" value="1"/>
</dbReference>
<comment type="caution">
    <text evidence="12">Lacks conserved residue(s) required for the propagation of feature annotation.</text>
</comment>
<dbReference type="Pfam" id="PF02403">
    <property type="entry name" value="Seryl_tRNA_N"/>
    <property type="match status" value="1"/>
</dbReference>
<dbReference type="PRINTS" id="PR00981">
    <property type="entry name" value="TRNASYNTHSER"/>
</dbReference>
<keyword evidence="18" id="KW-1185">Reference proteome</keyword>
<dbReference type="Gene3D" id="1.10.287.40">
    <property type="entry name" value="Serine-tRNA synthetase, tRNA binding domain"/>
    <property type="match status" value="1"/>
</dbReference>
<evidence type="ECO:0000256" key="12">
    <source>
        <dbReference type="HAMAP-Rule" id="MF_00176"/>
    </source>
</evidence>
<evidence type="ECO:0000256" key="14">
    <source>
        <dbReference type="PIRSR" id="PIRSR001529-2"/>
    </source>
</evidence>
<evidence type="ECO:0000256" key="9">
    <source>
        <dbReference type="ARBA" id="ARBA00023146"/>
    </source>
</evidence>
<dbReference type="GO" id="GO:0004828">
    <property type="term" value="F:serine-tRNA ligase activity"/>
    <property type="evidence" value="ECO:0007669"/>
    <property type="project" value="UniProtKB-UniRule"/>
</dbReference>
<dbReference type="InterPro" id="IPR042103">
    <property type="entry name" value="SerRS_1_N_sf"/>
</dbReference>
<dbReference type="Pfam" id="PF00587">
    <property type="entry name" value="tRNA-synt_2b"/>
    <property type="match status" value="1"/>
</dbReference>
<comment type="function">
    <text evidence="12">Catalyzes the attachment of serine to tRNA(Ser). Is also able to aminoacylate tRNA(Sec) with serine, to form the misacylated tRNA L-seryl-tRNA(Sec), which will be further converted into selenocysteinyl-tRNA(Sec).</text>
</comment>
<feature type="binding site" evidence="13">
    <location>
        <position position="384"/>
    </location>
    <ligand>
        <name>L-serine</name>
        <dbReference type="ChEBI" id="CHEBI:33384"/>
    </ligand>
</feature>
<protein>
    <recommendedName>
        <fullName evidence="12">Serine--tRNA ligase</fullName>
        <ecNumber evidence="12">6.1.1.11</ecNumber>
    </recommendedName>
    <alternativeName>
        <fullName evidence="12">Seryl-tRNA synthetase</fullName>
        <shortName evidence="12">SerRS</shortName>
    </alternativeName>
    <alternativeName>
        <fullName evidence="12">Seryl-tRNA(Ser/Sec) synthetase</fullName>
    </alternativeName>
</protein>
<comment type="pathway">
    <text evidence="2 12">Aminoacyl-tRNA biosynthesis; selenocysteinyl-tRNA(Sec) biosynthesis; L-seryl-tRNA(Sec) from L-serine and tRNA(Sec): step 1/1.</text>
</comment>
<dbReference type="HAMAP" id="MF_00176">
    <property type="entry name" value="Ser_tRNA_synth_type1"/>
    <property type="match status" value="1"/>
</dbReference>
<dbReference type="GO" id="GO:0005737">
    <property type="term" value="C:cytoplasm"/>
    <property type="evidence" value="ECO:0007669"/>
    <property type="project" value="UniProtKB-SubCell"/>
</dbReference>
<dbReference type="GO" id="GO:0016260">
    <property type="term" value="P:selenocysteine biosynthetic process"/>
    <property type="evidence" value="ECO:0007669"/>
    <property type="project" value="UniProtKB-UniRule"/>
</dbReference>
<feature type="binding site" evidence="12">
    <location>
        <begin position="232"/>
        <end position="234"/>
    </location>
    <ligand>
        <name>L-serine</name>
        <dbReference type="ChEBI" id="CHEBI:33384"/>
    </ligand>
</feature>
<keyword evidence="9 12" id="KW-0030">Aminoacyl-tRNA synthetase</keyword>
<dbReference type="GO" id="GO:0005524">
    <property type="term" value="F:ATP binding"/>
    <property type="evidence" value="ECO:0007669"/>
    <property type="project" value="UniProtKB-UniRule"/>
</dbReference>
<feature type="binding site" evidence="13">
    <location>
        <position position="232"/>
    </location>
    <ligand>
        <name>L-serine</name>
        <dbReference type="ChEBI" id="CHEBI:33384"/>
    </ligand>
</feature>
<evidence type="ECO:0000259" key="16">
    <source>
        <dbReference type="PROSITE" id="PS50862"/>
    </source>
</evidence>
<accession>A0A660HM58</accession>
<organism evidence="17 18">
    <name type="scientific">Ziziphus jujuba witches'-broom phytoplasma</name>
    <dbReference type="NCBI Taxonomy" id="135727"/>
    <lineage>
        <taxon>Bacteria</taxon>
        <taxon>Bacillati</taxon>
        <taxon>Mycoplasmatota</taxon>
        <taxon>Mollicutes</taxon>
        <taxon>Acholeplasmatales</taxon>
        <taxon>Acholeplasmataceae</taxon>
        <taxon>Candidatus Phytoplasma</taxon>
        <taxon>16SrV (Elm yellows group)</taxon>
    </lineage>
</organism>
<evidence type="ECO:0000256" key="2">
    <source>
        <dbReference type="ARBA" id="ARBA00005045"/>
    </source>
</evidence>
<feature type="binding site" evidence="12">
    <location>
        <position position="386"/>
    </location>
    <ligand>
        <name>L-serine</name>
        <dbReference type="ChEBI" id="CHEBI:33384"/>
    </ligand>
</feature>
<dbReference type="SUPFAM" id="SSF55681">
    <property type="entry name" value="Class II aaRS and biotin synthetases"/>
    <property type="match status" value="1"/>
</dbReference>
<gene>
    <name evidence="12" type="primary">serS</name>
    <name evidence="17" type="ORF">CWO85_00205</name>
</gene>
<evidence type="ECO:0000256" key="8">
    <source>
        <dbReference type="ARBA" id="ARBA00022917"/>
    </source>
</evidence>
<evidence type="ECO:0000256" key="4">
    <source>
        <dbReference type="ARBA" id="ARBA00022490"/>
    </source>
</evidence>
<dbReference type="GO" id="GO:0006434">
    <property type="term" value="P:seryl-tRNA aminoacylation"/>
    <property type="evidence" value="ECO:0007669"/>
    <property type="project" value="UniProtKB-UniRule"/>
</dbReference>
<sequence>MLDLKFVLSNMDLVLDKMKKRQTDSFFLKQLIHLDKDRKKLINEIEKIRFQKNNLSKEISESKLKDNLDEHFFQKEQIFKKNLKEFEQKFQEVEKQILDILSNIPNLPHDSVPFGTTSEDNIEILRFSEPKEMSFSIKDHLELGKKLDILDFEKAVKITGSKFVVLKGIGAKLERALINFMIDTHVSKGYKEIFPPFIVNEKSMFSSGQLPKFKQEIFQLKLDKQNWYLNPTGEVPMINLHRDDVLDVNQLPLKYVCYTTCFRQEAGAAGKNTRGILRQKQFNKVELVQLVEPDNSYAVLEQMLKDSEYILQQLNLPYRVVVLSTGDLGFSMSKTYDIEVWLPGQQKYCEIASISNAEDFQSRRANIKFIRDKKTKRQYLHTLNGSALAIGRTMMAIMENYQNENGNIVIPEVLRSYIGIDLIK</sequence>
<dbReference type="EMBL" id="CP025121">
    <property type="protein sequence ID" value="AYJ00969.1"/>
    <property type="molecule type" value="Genomic_DNA"/>
</dbReference>
<dbReference type="Gene3D" id="3.30.930.10">
    <property type="entry name" value="Bira Bifunctional Protein, Domain 2"/>
    <property type="match status" value="1"/>
</dbReference>
<keyword evidence="4 12" id="KW-0963">Cytoplasm</keyword>
<dbReference type="AlphaFoldDB" id="A0A660HM58"/>
<evidence type="ECO:0000256" key="15">
    <source>
        <dbReference type="SAM" id="Coils"/>
    </source>
</evidence>
<reference evidence="17 18" key="1">
    <citation type="journal article" date="2018" name="BMC Genomics">
        <title>Comparative genome analysis of jujube witches'-broom Phytoplasma, an obligate pathogen that causes jujube witches'-broom disease.</title>
        <authorList>
            <person name="Wang J."/>
            <person name="Song L."/>
            <person name="Jiao Q."/>
            <person name="Yang S."/>
            <person name="Gao R."/>
            <person name="Lu X."/>
            <person name="Zhou G."/>
        </authorList>
    </citation>
    <scope>NUCLEOTIDE SEQUENCE [LARGE SCALE GENOMIC DNA]</scope>
    <source>
        <strain evidence="17">Jwb-nky</strain>
    </source>
</reference>
<comment type="catalytic activity">
    <reaction evidence="11 12">
        <text>tRNA(Ser) + L-serine + ATP = L-seryl-tRNA(Ser) + AMP + diphosphate + H(+)</text>
        <dbReference type="Rhea" id="RHEA:12292"/>
        <dbReference type="Rhea" id="RHEA-COMP:9669"/>
        <dbReference type="Rhea" id="RHEA-COMP:9703"/>
        <dbReference type="ChEBI" id="CHEBI:15378"/>
        <dbReference type="ChEBI" id="CHEBI:30616"/>
        <dbReference type="ChEBI" id="CHEBI:33019"/>
        <dbReference type="ChEBI" id="CHEBI:33384"/>
        <dbReference type="ChEBI" id="CHEBI:78442"/>
        <dbReference type="ChEBI" id="CHEBI:78533"/>
        <dbReference type="ChEBI" id="CHEBI:456215"/>
        <dbReference type="EC" id="6.1.1.11"/>
    </reaction>
</comment>
<feature type="binding site" evidence="12 14">
    <location>
        <begin position="263"/>
        <end position="265"/>
    </location>
    <ligand>
        <name>ATP</name>
        <dbReference type="ChEBI" id="CHEBI:30616"/>
    </ligand>
</feature>
<evidence type="ECO:0000313" key="17">
    <source>
        <dbReference type="EMBL" id="AYJ00969.1"/>
    </source>
</evidence>
<name>A0A660HM58_ZIZJU</name>
<comment type="domain">
    <text evidence="12">Consists of two distinct domains, a catalytic core and a N-terminal extension that is involved in tRNA binding.</text>
</comment>
<feature type="binding site" evidence="13">
    <location>
        <position position="263"/>
    </location>
    <ligand>
        <name>L-serine</name>
        <dbReference type="ChEBI" id="CHEBI:33384"/>
    </ligand>
</feature>
<feature type="domain" description="Aminoacyl-transfer RNA synthetases class-II family profile" evidence="16">
    <location>
        <begin position="139"/>
        <end position="411"/>
    </location>
</feature>
<feature type="coiled-coil region" evidence="15">
    <location>
        <begin position="38"/>
        <end position="103"/>
    </location>
</feature>
<keyword evidence="5 12" id="KW-0436">Ligase</keyword>
<dbReference type="InterPro" id="IPR015866">
    <property type="entry name" value="Ser-tRNA-synth_1_N"/>
</dbReference>
<dbReference type="PANTHER" id="PTHR43697">
    <property type="entry name" value="SERYL-TRNA SYNTHETASE"/>
    <property type="match status" value="1"/>
</dbReference>
<feature type="binding site" evidence="12 13">
    <location>
        <position position="286"/>
    </location>
    <ligand>
        <name>L-serine</name>
        <dbReference type="ChEBI" id="CHEBI:33384"/>
    </ligand>
</feature>
<dbReference type="Proteomes" id="UP000272462">
    <property type="component" value="Chromosome"/>
</dbReference>
<keyword evidence="15" id="KW-0175">Coiled coil</keyword>
<dbReference type="UniPathway" id="UPA00906">
    <property type="reaction ID" value="UER00895"/>
</dbReference>
<dbReference type="CDD" id="cd00770">
    <property type="entry name" value="SerRS_core"/>
    <property type="match status" value="1"/>
</dbReference>
<comment type="subunit">
    <text evidence="12">Homodimer. The tRNA molecule binds across the dimer.</text>
</comment>
<evidence type="ECO:0000256" key="13">
    <source>
        <dbReference type="PIRSR" id="PIRSR001529-1"/>
    </source>
</evidence>
<evidence type="ECO:0000256" key="11">
    <source>
        <dbReference type="ARBA" id="ARBA00048823"/>
    </source>
</evidence>
<evidence type="ECO:0000256" key="3">
    <source>
        <dbReference type="ARBA" id="ARBA00010728"/>
    </source>
</evidence>
<dbReference type="InterPro" id="IPR045864">
    <property type="entry name" value="aa-tRNA-synth_II/BPL/LPL"/>
</dbReference>
<dbReference type="NCBIfam" id="TIGR00414">
    <property type="entry name" value="serS"/>
    <property type="match status" value="1"/>
</dbReference>
<evidence type="ECO:0000313" key="18">
    <source>
        <dbReference type="Proteomes" id="UP000272462"/>
    </source>
</evidence>
<evidence type="ECO:0000256" key="7">
    <source>
        <dbReference type="ARBA" id="ARBA00022840"/>
    </source>
</evidence>
<keyword evidence="6 12" id="KW-0547">Nucleotide-binding</keyword>
<comment type="subcellular location">
    <subcellularLocation>
        <location evidence="1 12">Cytoplasm</location>
    </subcellularLocation>
</comment>
<dbReference type="InterPro" id="IPR006195">
    <property type="entry name" value="aa-tRNA-synth_II"/>
</dbReference>
<dbReference type="RefSeq" id="WP_121463701.1">
    <property type="nucleotide sequence ID" value="NZ_CP025121.1"/>
</dbReference>
<keyword evidence="8 12" id="KW-0648">Protein biosynthesis</keyword>
<dbReference type="PROSITE" id="PS50862">
    <property type="entry name" value="AA_TRNA_LIGASE_II"/>
    <property type="match status" value="1"/>
</dbReference>
<dbReference type="InterPro" id="IPR033729">
    <property type="entry name" value="SerRS_core"/>
</dbReference>
<evidence type="ECO:0000256" key="1">
    <source>
        <dbReference type="ARBA" id="ARBA00004496"/>
    </source>
</evidence>
<evidence type="ECO:0000256" key="6">
    <source>
        <dbReference type="ARBA" id="ARBA00022741"/>
    </source>
</evidence>
<dbReference type="InterPro" id="IPR002314">
    <property type="entry name" value="aa-tRNA-synt_IIb"/>
</dbReference>
<dbReference type="InterPro" id="IPR002317">
    <property type="entry name" value="Ser-tRNA-ligase_type_1"/>
</dbReference>
<evidence type="ECO:0000256" key="10">
    <source>
        <dbReference type="ARBA" id="ARBA00047929"/>
    </source>
</evidence>
<dbReference type="InterPro" id="IPR010978">
    <property type="entry name" value="tRNA-bd_arm"/>
</dbReference>
<dbReference type="EC" id="6.1.1.11" evidence="12"/>
<evidence type="ECO:0000256" key="5">
    <source>
        <dbReference type="ARBA" id="ARBA00022598"/>
    </source>
</evidence>
<keyword evidence="7 12" id="KW-0067">ATP-binding</keyword>
<feature type="binding site" evidence="12 14">
    <location>
        <begin position="350"/>
        <end position="353"/>
    </location>
    <ligand>
        <name>ATP</name>
        <dbReference type="ChEBI" id="CHEBI:30616"/>
    </ligand>
</feature>